<gene>
    <name evidence="1" type="ORF">ACFOY2_15290</name>
</gene>
<reference evidence="2" key="1">
    <citation type="journal article" date="2019" name="Int. J. Syst. Evol. Microbiol.">
        <title>The Global Catalogue of Microorganisms (GCM) 10K type strain sequencing project: providing services to taxonomists for standard genome sequencing and annotation.</title>
        <authorList>
            <consortium name="The Broad Institute Genomics Platform"/>
            <consortium name="The Broad Institute Genome Sequencing Center for Infectious Disease"/>
            <person name="Wu L."/>
            <person name="Ma J."/>
        </authorList>
    </citation>
    <scope>NUCLEOTIDE SEQUENCE [LARGE SCALE GENOMIC DNA]</scope>
    <source>
        <strain evidence="2">TBRC 1276</strain>
    </source>
</reference>
<dbReference type="RefSeq" id="WP_379528651.1">
    <property type="nucleotide sequence ID" value="NZ_JBHSBI010000006.1"/>
</dbReference>
<keyword evidence="2" id="KW-1185">Reference proteome</keyword>
<proteinExistence type="predicted"/>
<evidence type="ECO:0000313" key="1">
    <source>
        <dbReference type="EMBL" id="MFC4008594.1"/>
    </source>
</evidence>
<evidence type="ECO:0000313" key="2">
    <source>
        <dbReference type="Proteomes" id="UP001595851"/>
    </source>
</evidence>
<name>A0ABV8G8S9_9ACTN</name>
<comment type="caution">
    <text evidence="1">The sequence shown here is derived from an EMBL/GenBank/DDBJ whole genome shotgun (WGS) entry which is preliminary data.</text>
</comment>
<evidence type="ECO:0008006" key="3">
    <source>
        <dbReference type="Google" id="ProtNLM"/>
    </source>
</evidence>
<sequence>MTGEQRFGYIVDRMPLGSGRGGRQGTYIVRDADTNVHHSFMYADIVTEGFRTIRTGERVRFLIDADDPERACYVIRLDLPDVEDYYR</sequence>
<organism evidence="1 2">
    <name type="scientific">Nonomuraea purpurea</name>
    <dbReference type="NCBI Taxonomy" id="1849276"/>
    <lineage>
        <taxon>Bacteria</taxon>
        <taxon>Bacillati</taxon>
        <taxon>Actinomycetota</taxon>
        <taxon>Actinomycetes</taxon>
        <taxon>Streptosporangiales</taxon>
        <taxon>Streptosporangiaceae</taxon>
        <taxon>Nonomuraea</taxon>
    </lineage>
</organism>
<dbReference type="EMBL" id="JBHSBI010000006">
    <property type="protein sequence ID" value="MFC4008594.1"/>
    <property type="molecule type" value="Genomic_DNA"/>
</dbReference>
<accession>A0ABV8G8S9</accession>
<dbReference type="Proteomes" id="UP001595851">
    <property type="component" value="Unassembled WGS sequence"/>
</dbReference>
<protein>
    <recommendedName>
        <fullName evidence="3">Cold shock domain-containing protein</fullName>
    </recommendedName>
</protein>